<feature type="compositionally biased region" description="Polar residues" evidence="3">
    <location>
        <begin position="368"/>
        <end position="379"/>
    </location>
</feature>
<dbReference type="CTD" id="29944"/>
<organism evidence="5 6">
    <name type="scientific">Dipodomys ordii</name>
    <name type="common">Ord's kangaroo rat</name>
    <dbReference type="NCBI Taxonomy" id="10020"/>
    <lineage>
        <taxon>Eukaryota</taxon>
        <taxon>Metazoa</taxon>
        <taxon>Chordata</taxon>
        <taxon>Craniata</taxon>
        <taxon>Vertebrata</taxon>
        <taxon>Euteleostomi</taxon>
        <taxon>Mammalia</taxon>
        <taxon>Eutheria</taxon>
        <taxon>Euarchontoglires</taxon>
        <taxon>Glires</taxon>
        <taxon>Rodentia</taxon>
        <taxon>Castorimorpha</taxon>
        <taxon>Heteromyidae</taxon>
        <taxon>Dipodomyinae</taxon>
        <taxon>Dipodomys</taxon>
    </lineage>
</organism>
<dbReference type="InterPro" id="IPR026523">
    <property type="entry name" value="PNMA"/>
</dbReference>
<dbReference type="PROSITE" id="PS50158">
    <property type="entry name" value="ZF_CCHC"/>
    <property type="match status" value="1"/>
</dbReference>
<dbReference type="OrthoDB" id="115435at2759"/>
<accession>A0A1S3FYG7</accession>
<protein>
    <submittedName>
        <fullName evidence="6">Paraneoplastic antigen Ma3 isoform X2</fullName>
    </submittedName>
</protein>
<dbReference type="InterPro" id="IPR036875">
    <property type="entry name" value="Znf_CCHC_sf"/>
</dbReference>
<dbReference type="AlphaFoldDB" id="A0A1S3FYG7"/>
<dbReference type="Pfam" id="PF14893">
    <property type="entry name" value="PNMA"/>
    <property type="match status" value="1"/>
</dbReference>
<dbReference type="Proteomes" id="UP000081671">
    <property type="component" value="Unplaced"/>
</dbReference>
<dbReference type="InterPro" id="IPR048271">
    <property type="entry name" value="PNMA_N"/>
</dbReference>
<evidence type="ECO:0000256" key="1">
    <source>
        <dbReference type="ARBA" id="ARBA00007024"/>
    </source>
</evidence>
<keyword evidence="5" id="KW-1185">Reference proteome</keyword>
<reference evidence="6" key="1">
    <citation type="submission" date="2025-08" db="UniProtKB">
        <authorList>
            <consortium name="RefSeq"/>
        </authorList>
    </citation>
    <scope>IDENTIFICATION</scope>
    <source>
        <tissue evidence="6">Kidney</tissue>
    </source>
</reference>
<comment type="similarity">
    <text evidence="1">Belongs to the PNMA family.</text>
</comment>
<dbReference type="InterPro" id="IPR001878">
    <property type="entry name" value="Znf_CCHC"/>
</dbReference>
<feature type="compositionally biased region" description="Gly residues" evidence="3">
    <location>
        <begin position="394"/>
        <end position="406"/>
    </location>
</feature>
<evidence type="ECO:0000313" key="5">
    <source>
        <dbReference type="Proteomes" id="UP000081671"/>
    </source>
</evidence>
<dbReference type="GeneID" id="105992877"/>
<dbReference type="InterPro" id="IPR048270">
    <property type="entry name" value="PNMA_C"/>
</dbReference>
<evidence type="ECO:0000256" key="2">
    <source>
        <dbReference type="PROSITE-ProRule" id="PRU00047"/>
    </source>
</evidence>
<keyword evidence="2" id="KW-0863">Zinc-finger</keyword>
<sequence>MPLTLLQDWCRGEHLNSQRSMLILGIPEDCSEDDFQETVHAALRHLGRYRVIGRMFRREENAQASLLEFAEDFDCSSVPREIVGKGGPWEVIVEPPNSDGEFLTRLNHLLEEERRTVSDINRILGSYTNSTPRLAFNPEVWNWAQTLEVTVQPLLEQMLYRELRVFSGNTVAVPGMSAFEAWFEHATDMLQMWQVPEMEKRRRLIECLRGPALQVVSVLRANNAGVTVKECLQALQQVFGPVENGKMAQIKFCKAYQEPGEKVSNFVVRLEPLLQKAIEKKVIPRKNVNQTRLKRILGGATLTDTLRDKLKLMKQRRKPPGFLALVKLLREEEEWEATMGPEREFLEGLELSPRSPNRVSGFGPFVPTSDQSVETWPSQGSLRRRRRGRRGSRGGKGSVLGAGSGDAGNRNHHTFCYSCGEDGHIRVQCFNPSNLRLVKQKKQAAIAKLGNGNRA</sequence>
<evidence type="ECO:0000313" key="6">
    <source>
        <dbReference type="RefSeq" id="XP_012881420.1"/>
    </source>
</evidence>
<evidence type="ECO:0000256" key="3">
    <source>
        <dbReference type="SAM" id="MobiDB-lite"/>
    </source>
</evidence>
<keyword evidence="2" id="KW-0479">Metal-binding</keyword>
<dbReference type="PANTHER" id="PTHR23095">
    <property type="entry name" value="PARANEOPLASTIC ANTIGEN"/>
    <property type="match status" value="1"/>
</dbReference>
<dbReference type="PANTHER" id="PTHR23095:SF22">
    <property type="entry name" value="PARANEOPLASTIC ANTIGEN MA3"/>
    <property type="match status" value="1"/>
</dbReference>
<feature type="domain" description="CCHC-type" evidence="4">
    <location>
        <begin position="416"/>
        <end position="429"/>
    </location>
</feature>
<feature type="compositionally biased region" description="Basic residues" evidence="3">
    <location>
        <begin position="382"/>
        <end position="393"/>
    </location>
</feature>
<dbReference type="GO" id="GO:0003676">
    <property type="term" value="F:nucleic acid binding"/>
    <property type="evidence" value="ECO:0007669"/>
    <property type="project" value="InterPro"/>
</dbReference>
<dbReference type="GO" id="GO:0008270">
    <property type="term" value="F:zinc ion binding"/>
    <property type="evidence" value="ECO:0007669"/>
    <property type="project" value="UniProtKB-KW"/>
</dbReference>
<dbReference type="SUPFAM" id="SSF57756">
    <property type="entry name" value="Retrovirus zinc finger-like domains"/>
    <property type="match status" value="1"/>
</dbReference>
<evidence type="ECO:0000259" key="4">
    <source>
        <dbReference type="PROSITE" id="PS50158"/>
    </source>
</evidence>
<gene>
    <name evidence="6" type="primary">Pnma3</name>
</gene>
<keyword evidence="2" id="KW-0862">Zinc</keyword>
<dbReference type="Pfam" id="PF20846">
    <property type="entry name" value="PNMA_N"/>
    <property type="match status" value="1"/>
</dbReference>
<proteinExistence type="inferred from homology"/>
<name>A0A1S3FYG7_DIPOR</name>
<feature type="region of interest" description="Disordered" evidence="3">
    <location>
        <begin position="360"/>
        <end position="406"/>
    </location>
</feature>
<dbReference type="RefSeq" id="XP_012881420.1">
    <property type="nucleotide sequence ID" value="XM_013025966.1"/>
</dbReference>